<evidence type="ECO:0000313" key="1">
    <source>
        <dbReference type="EMBL" id="KHN04394.1"/>
    </source>
</evidence>
<reference evidence="1" key="1">
    <citation type="submission" date="2014-07" db="EMBL/GenBank/DDBJ databases">
        <title>Identification of a novel salt tolerance gene in wild soybean by whole-genome sequencing.</title>
        <authorList>
            <person name="Lam H.-M."/>
            <person name="Qi X."/>
            <person name="Li M.-W."/>
            <person name="Liu X."/>
            <person name="Xie M."/>
            <person name="Ni M."/>
            <person name="Xu X."/>
        </authorList>
    </citation>
    <scope>NUCLEOTIDE SEQUENCE [LARGE SCALE GENOMIC DNA]</scope>
    <source>
        <tissue evidence="1">Root</tissue>
    </source>
</reference>
<gene>
    <name evidence="1" type="ORF">glysoja_041856</name>
</gene>
<dbReference type="AlphaFoldDB" id="A0A0B2PA08"/>
<name>A0A0B2PA08_GLYSO</name>
<sequence length="80" mass="8646">MTPPISSTQLVTITVLPVMPNTWSNIYPTKKGDGCGWGIQGFGNLILVGCQDPDPPSAKRIWTSIDTRTKIFVSAQVEVA</sequence>
<accession>A0A0B2PA08</accession>
<dbReference type="Proteomes" id="UP000053555">
    <property type="component" value="Unassembled WGS sequence"/>
</dbReference>
<organism evidence="1">
    <name type="scientific">Glycine soja</name>
    <name type="common">Wild soybean</name>
    <dbReference type="NCBI Taxonomy" id="3848"/>
    <lineage>
        <taxon>Eukaryota</taxon>
        <taxon>Viridiplantae</taxon>
        <taxon>Streptophyta</taxon>
        <taxon>Embryophyta</taxon>
        <taxon>Tracheophyta</taxon>
        <taxon>Spermatophyta</taxon>
        <taxon>Magnoliopsida</taxon>
        <taxon>eudicotyledons</taxon>
        <taxon>Gunneridae</taxon>
        <taxon>Pentapetalae</taxon>
        <taxon>rosids</taxon>
        <taxon>fabids</taxon>
        <taxon>Fabales</taxon>
        <taxon>Fabaceae</taxon>
        <taxon>Papilionoideae</taxon>
        <taxon>50 kb inversion clade</taxon>
        <taxon>NPAAA clade</taxon>
        <taxon>indigoferoid/millettioid clade</taxon>
        <taxon>Phaseoleae</taxon>
        <taxon>Glycine</taxon>
        <taxon>Glycine subgen. Soja</taxon>
    </lineage>
</organism>
<dbReference type="EMBL" id="KN669272">
    <property type="protein sequence ID" value="KHN04394.1"/>
    <property type="molecule type" value="Genomic_DNA"/>
</dbReference>
<protein>
    <submittedName>
        <fullName evidence="1">Uncharacterized protein</fullName>
    </submittedName>
</protein>
<proteinExistence type="predicted"/>